<evidence type="ECO:0000256" key="4">
    <source>
        <dbReference type="ARBA" id="ARBA00022516"/>
    </source>
</evidence>
<evidence type="ECO:0000256" key="2">
    <source>
        <dbReference type="ARBA" id="ARBA00006675"/>
    </source>
</evidence>
<gene>
    <name evidence="15" type="ORF">BSAL_76755</name>
</gene>
<keyword evidence="16" id="KW-1185">Reference proteome</keyword>
<keyword evidence="10" id="KW-0594">Phospholipid biosynthesis</keyword>
<feature type="transmembrane region" description="Helical" evidence="14">
    <location>
        <begin position="385"/>
        <end position="403"/>
    </location>
</feature>
<evidence type="ECO:0000256" key="11">
    <source>
        <dbReference type="ARBA" id="ARBA00023264"/>
    </source>
</evidence>
<proteinExistence type="inferred from homology"/>
<accession>A0A0S4J129</accession>
<evidence type="ECO:0000256" key="7">
    <source>
        <dbReference type="ARBA" id="ARBA00022989"/>
    </source>
</evidence>
<evidence type="ECO:0000256" key="13">
    <source>
        <dbReference type="SAM" id="Coils"/>
    </source>
</evidence>
<dbReference type="Proteomes" id="UP000051952">
    <property type="component" value="Unassembled WGS sequence"/>
</dbReference>
<keyword evidence="7 14" id="KW-1133">Transmembrane helix</keyword>
<dbReference type="EMBL" id="CYKH01000729">
    <property type="protein sequence ID" value="CUG27626.1"/>
    <property type="molecule type" value="Genomic_DNA"/>
</dbReference>
<dbReference type="GO" id="GO:0016020">
    <property type="term" value="C:membrane"/>
    <property type="evidence" value="ECO:0007669"/>
    <property type="project" value="UniProtKB-SubCell"/>
</dbReference>
<keyword evidence="8" id="KW-0443">Lipid metabolism</keyword>
<evidence type="ECO:0000256" key="12">
    <source>
        <dbReference type="ARBA" id="ARBA00023315"/>
    </source>
</evidence>
<evidence type="ECO:0000256" key="6">
    <source>
        <dbReference type="ARBA" id="ARBA00022692"/>
    </source>
</evidence>
<evidence type="ECO:0000256" key="10">
    <source>
        <dbReference type="ARBA" id="ARBA00023209"/>
    </source>
</evidence>
<evidence type="ECO:0000256" key="14">
    <source>
        <dbReference type="SAM" id="Phobius"/>
    </source>
</evidence>
<keyword evidence="11" id="KW-1208">Phospholipid metabolism</keyword>
<sequence>MGDHRFSKRQYATSCMFTLLFTMLVSASYFDIATCPYNSQGGAALNPNKSAATPSIFDEHFSIVPCHTIDVVIWTYVALFGFFMVYKWFMYRADGYHYFMLDYCYFHNACLCALIFHLLVRVSWVPTGLASLAIPVPVDITPVATAVGSLTSDRLSIATFLFFVILAGTFGPILGAILMWKNALLYHSFDKMISCYLHLAPAAVQGLLVHAALSSVRLRPKSKLRDHLKSDTNFTSLLMMHTLMFIVWQVVYHAVHEIRLYQRRRAFHAAMMRRVKDGVSASMPPLDLLSPSPEVKEQVKWGTVEDRELYRCMVPRTTAYTWMMEYPPMGKKGPLYKLVVLLGKKRLPSTVMFAVAQWIIHAVFFVLGFIPLYLSLIRYDSAGPLLLYTCGFVLLCIYNAAAVNKSWIKKLKAQADSAESLKAELEALKRDMKKQ</sequence>
<keyword evidence="13" id="KW-0175">Coiled coil</keyword>
<keyword evidence="9 14" id="KW-0472">Membrane</keyword>
<evidence type="ECO:0000256" key="8">
    <source>
        <dbReference type="ARBA" id="ARBA00023098"/>
    </source>
</evidence>
<organism evidence="15 16">
    <name type="scientific">Bodo saltans</name>
    <name type="common">Flagellated protozoan</name>
    <dbReference type="NCBI Taxonomy" id="75058"/>
    <lineage>
        <taxon>Eukaryota</taxon>
        <taxon>Discoba</taxon>
        <taxon>Euglenozoa</taxon>
        <taxon>Kinetoplastea</taxon>
        <taxon>Metakinetoplastina</taxon>
        <taxon>Eubodonida</taxon>
        <taxon>Bodonidae</taxon>
        <taxon>Bodo</taxon>
    </lineage>
</organism>
<dbReference type="GO" id="GO:0006656">
    <property type="term" value="P:phosphatidylcholine biosynthetic process"/>
    <property type="evidence" value="ECO:0007669"/>
    <property type="project" value="TreeGrafter"/>
</dbReference>
<dbReference type="InterPro" id="IPR021261">
    <property type="entry name" value="GPCAT"/>
</dbReference>
<dbReference type="PANTHER" id="PTHR31201:SF1">
    <property type="entry name" value="GLYCEROPHOSPHOCHOLINE ACYLTRANSFERASE 1"/>
    <property type="match status" value="1"/>
</dbReference>
<feature type="transmembrane region" description="Helical" evidence="14">
    <location>
        <begin position="101"/>
        <end position="120"/>
    </location>
</feature>
<reference evidence="16" key="1">
    <citation type="submission" date="2015-09" db="EMBL/GenBank/DDBJ databases">
        <authorList>
            <consortium name="Pathogen Informatics"/>
        </authorList>
    </citation>
    <scope>NUCLEOTIDE SEQUENCE [LARGE SCALE GENOMIC DNA]</scope>
    <source>
        <strain evidence="16">Lake Konstanz</strain>
    </source>
</reference>
<evidence type="ECO:0000256" key="9">
    <source>
        <dbReference type="ARBA" id="ARBA00023136"/>
    </source>
</evidence>
<keyword evidence="4" id="KW-0444">Lipid biosynthesis</keyword>
<dbReference type="OMA" id="DIIVWAY"/>
<feature type="transmembrane region" description="Helical" evidence="14">
    <location>
        <begin position="12"/>
        <end position="30"/>
    </location>
</feature>
<dbReference type="Pfam" id="PF10998">
    <property type="entry name" value="DUF2838"/>
    <property type="match status" value="1"/>
</dbReference>
<protein>
    <recommendedName>
        <fullName evidence="3">Glycerophosphocholine acyltransferase 1</fullName>
    </recommendedName>
</protein>
<dbReference type="PANTHER" id="PTHR31201">
    <property type="entry name" value="OS01G0585100 PROTEIN"/>
    <property type="match status" value="1"/>
</dbReference>
<feature type="transmembrane region" description="Helical" evidence="14">
    <location>
        <begin position="157"/>
        <end position="180"/>
    </location>
</feature>
<keyword evidence="6 14" id="KW-0812">Transmembrane</keyword>
<comment type="subcellular location">
    <subcellularLocation>
        <location evidence="1">Membrane</location>
        <topology evidence="1">Multi-pass membrane protein</topology>
    </subcellularLocation>
</comment>
<dbReference type="GO" id="GO:0016746">
    <property type="term" value="F:acyltransferase activity"/>
    <property type="evidence" value="ECO:0007669"/>
    <property type="project" value="UniProtKB-KW"/>
</dbReference>
<dbReference type="AlphaFoldDB" id="A0A0S4J129"/>
<evidence type="ECO:0000256" key="1">
    <source>
        <dbReference type="ARBA" id="ARBA00004141"/>
    </source>
</evidence>
<comment type="similarity">
    <text evidence="2">Belongs to the GPC1 family.</text>
</comment>
<evidence type="ECO:0000313" key="16">
    <source>
        <dbReference type="Proteomes" id="UP000051952"/>
    </source>
</evidence>
<feature type="transmembrane region" description="Helical" evidence="14">
    <location>
        <begin position="71"/>
        <end position="89"/>
    </location>
</feature>
<keyword evidence="5" id="KW-0808">Transferase</keyword>
<evidence type="ECO:0000256" key="5">
    <source>
        <dbReference type="ARBA" id="ARBA00022679"/>
    </source>
</evidence>
<dbReference type="OrthoDB" id="406287at2759"/>
<keyword evidence="12" id="KW-0012">Acyltransferase</keyword>
<dbReference type="VEuPathDB" id="TriTrypDB:BSAL_76755"/>
<evidence type="ECO:0000313" key="15">
    <source>
        <dbReference type="EMBL" id="CUG27626.1"/>
    </source>
</evidence>
<feature type="transmembrane region" description="Helical" evidence="14">
    <location>
        <begin position="192"/>
        <end position="213"/>
    </location>
</feature>
<name>A0A0S4J129_BODSA</name>
<feature type="transmembrane region" description="Helical" evidence="14">
    <location>
        <begin position="233"/>
        <end position="255"/>
    </location>
</feature>
<feature type="transmembrane region" description="Helical" evidence="14">
    <location>
        <begin position="351"/>
        <end position="373"/>
    </location>
</feature>
<evidence type="ECO:0000256" key="3">
    <source>
        <dbReference type="ARBA" id="ARBA00019082"/>
    </source>
</evidence>
<feature type="coiled-coil region" evidence="13">
    <location>
        <begin position="408"/>
        <end position="435"/>
    </location>
</feature>